<keyword evidence="1" id="KW-1133">Transmembrane helix</keyword>
<organism evidence="2 3">
    <name type="scientific">Candidatus Lachnoclostridium pullistercoris</name>
    <dbReference type="NCBI Taxonomy" id="2838632"/>
    <lineage>
        <taxon>Bacteria</taxon>
        <taxon>Bacillati</taxon>
        <taxon>Bacillota</taxon>
        <taxon>Clostridia</taxon>
        <taxon>Lachnospirales</taxon>
        <taxon>Lachnospiraceae</taxon>
    </lineage>
</organism>
<reference evidence="2" key="1">
    <citation type="journal article" date="2021" name="PeerJ">
        <title>Extensive microbial diversity within the chicken gut microbiome revealed by metagenomics and culture.</title>
        <authorList>
            <person name="Gilroy R."/>
            <person name="Ravi A."/>
            <person name="Getino M."/>
            <person name="Pursley I."/>
            <person name="Horton D.L."/>
            <person name="Alikhan N.F."/>
            <person name="Baker D."/>
            <person name="Gharbi K."/>
            <person name="Hall N."/>
            <person name="Watson M."/>
            <person name="Adriaenssens E.M."/>
            <person name="Foster-Nyarko E."/>
            <person name="Jarju S."/>
            <person name="Secka A."/>
            <person name="Antonio M."/>
            <person name="Oren A."/>
            <person name="Chaudhuri R.R."/>
            <person name="La Ragione R."/>
            <person name="Hildebrand F."/>
            <person name="Pallen M.J."/>
        </authorList>
    </citation>
    <scope>NUCLEOTIDE SEQUENCE</scope>
    <source>
        <strain evidence="2">CHK183-5548</strain>
    </source>
</reference>
<evidence type="ECO:0000256" key="1">
    <source>
        <dbReference type="SAM" id="Phobius"/>
    </source>
</evidence>
<sequence length="175" mass="19689">MIRLLIRAAGAVLVVAGAAGLGLFFSSRFLLRLRLLEEFRRLVFLLKGEILYANSSLEEAFSRAGERLGGPAGRFAGQVAQEMGLGQGKEFCRIWEEKMEELSGLPFSAEDLRQLRDFGSQLGYLDRQMQERIMLLYLEQLELSIGALREKRKETCRLYTGLSLAGGLFFVILMC</sequence>
<comment type="caution">
    <text evidence="2">The sequence shown here is derived from an EMBL/GenBank/DDBJ whole genome shotgun (WGS) entry which is preliminary data.</text>
</comment>
<keyword evidence="1" id="KW-0812">Transmembrane</keyword>
<keyword evidence="1" id="KW-0472">Membrane</keyword>
<accession>A0A9D2T6Y0</accession>
<protein>
    <submittedName>
        <fullName evidence="2">Stage III sporulation protein AB</fullName>
    </submittedName>
</protein>
<dbReference type="Pfam" id="PF09548">
    <property type="entry name" value="Spore_III_AB"/>
    <property type="match status" value="1"/>
</dbReference>
<name>A0A9D2T6Y0_9FIRM</name>
<evidence type="ECO:0000313" key="2">
    <source>
        <dbReference type="EMBL" id="HJC47909.1"/>
    </source>
</evidence>
<evidence type="ECO:0000313" key="3">
    <source>
        <dbReference type="Proteomes" id="UP000823883"/>
    </source>
</evidence>
<dbReference type="EMBL" id="DWWL01000047">
    <property type="protein sequence ID" value="HJC47909.1"/>
    <property type="molecule type" value="Genomic_DNA"/>
</dbReference>
<dbReference type="Proteomes" id="UP000823883">
    <property type="component" value="Unassembled WGS sequence"/>
</dbReference>
<dbReference type="AlphaFoldDB" id="A0A9D2T6Y0"/>
<gene>
    <name evidence="2" type="ORF">IAA04_07645</name>
</gene>
<reference evidence="2" key="2">
    <citation type="submission" date="2021-04" db="EMBL/GenBank/DDBJ databases">
        <authorList>
            <person name="Gilroy R."/>
        </authorList>
    </citation>
    <scope>NUCLEOTIDE SEQUENCE</scope>
    <source>
        <strain evidence="2">CHK183-5548</strain>
    </source>
</reference>
<feature type="transmembrane region" description="Helical" evidence="1">
    <location>
        <begin position="156"/>
        <end position="174"/>
    </location>
</feature>
<proteinExistence type="predicted"/>
<dbReference type="InterPro" id="IPR014198">
    <property type="entry name" value="Spore_III_AB"/>
</dbReference>
<feature type="transmembrane region" description="Helical" evidence="1">
    <location>
        <begin position="6"/>
        <end position="31"/>
    </location>
</feature>